<protein>
    <submittedName>
        <fullName evidence="3">D-amino-acid dehydrogenase</fullName>
    </submittedName>
</protein>
<dbReference type="Gene3D" id="3.50.50.60">
    <property type="entry name" value="FAD/NAD(P)-binding domain"/>
    <property type="match status" value="2"/>
</dbReference>
<gene>
    <name evidence="3" type="ORF">SAMN02910418_01875</name>
</gene>
<sequence>MALAAPGSKVIVIGAGLVGLSTAFYLRRAGYDVTVVERDQIGSGASRGNAGEITPLTAVPLAGPGMIGEVFKGLVSRSGPLTLTPLRAARLMTFGFGFMKSSLPTYTSLGVAAMVQLGAGALAAFDELAAAGVEVSGGGTGFLYTAEDEAHVRAFHEVLTQRSRSGVADAPGPLLTGEELWQTEPTLSRACSAGFIDYGARWIDPGRFVESLGEVVKADGVEFLEGARVTGLHAGDHPSIDYLHQGTRINLAADHVVVAAGAWSSELVKPYGVHLGVVPGKGYSFTVAADELPRHLIHLSDARTVLVPISGALRVVGAMEIDGTYEAFHPDRITMIKRVTAPLVRGIRWHDTSHEWVGPRPMTADGLPIIGQHAKLPRVTLATGHNMHGLSLGPVTGKVVAHLLAGTDVEIAGRDVEVEKFSPSRLARLLS</sequence>
<dbReference type="SUPFAM" id="SSF54373">
    <property type="entry name" value="FAD-linked reductases, C-terminal domain"/>
    <property type="match status" value="1"/>
</dbReference>
<dbReference type="PANTHER" id="PTHR13847:SF289">
    <property type="entry name" value="GLYCINE OXIDASE"/>
    <property type="match status" value="1"/>
</dbReference>
<dbReference type="SUPFAM" id="SSF51971">
    <property type="entry name" value="Nucleotide-binding domain"/>
    <property type="match status" value="1"/>
</dbReference>
<dbReference type="GO" id="GO:0005737">
    <property type="term" value="C:cytoplasm"/>
    <property type="evidence" value="ECO:0007669"/>
    <property type="project" value="TreeGrafter"/>
</dbReference>
<keyword evidence="1" id="KW-0560">Oxidoreductase</keyword>
<organism evidence="3 4">
    <name type="scientific">Bowdeniella nasicola</name>
    <dbReference type="NCBI Taxonomy" id="208480"/>
    <lineage>
        <taxon>Bacteria</taxon>
        <taxon>Bacillati</taxon>
        <taxon>Actinomycetota</taxon>
        <taxon>Actinomycetes</taxon>
        <taxon>Actinomycetales</taxon>
        <taxon>Actinomycetaceae</taxon>
        <taxon>Bowdeniella</taxon>
    </lineage>
</organism>
<dbReference type="EMBL" id="FNQV01000011">
    <property type="protein sequence ID" value="SEA55441.1"/>
    <property type="molecule type" value="Genomic_DNA"/>
</dbReference>
<dbReference type="PRINTS" id="PR00411">
    <property type="entry name" value="PNDRDTASEI"/>
</dbReference>
<dbReference type="GO" id="GO:0016491">
    <property type="term" value="F:oxidoreductase activity"/>
    <property type="evidence" value="ECO:0007669"/>
    <property type="project" value="UniProtKB-KW"/>
</dbReference>
<dbReference type="InterPro" id="IPR036188">
    <property type="entry name" value="FAD/NAD-bd_sf"/>
</dbReference>
<name>A0A1H4C4X8_9ACTO</name>
<dbReference type="RefSeq" id="WP_092565240.1">
    <property type="nucleotide sequence ID" value="NZ_FNQV01000011.1"/>
</dbReference>
<evidence type="ECO:0000259" key="2">
    <source>
        <dbReference type="Pfam" id="PF01266"/>
    </source>
</evidence>
<proteinExistence type="predicted"/>
<reference evidence="4" key="1">
    <citation type="submission" date="2016-10" db="EMBL/GenBank/DDBJ databases">
        <authorList>
            <person name="Varghese N."/>
            <person name="Submissions S."/>
        </authorList>
    </citation>
    <scope>NUCLEOTIDE SEQUENCE [LARGE SCALE GENOMIC DNA]</scope>
    <source>
        <strain evidence="4">KPR-1</strain>
    </source>
</reference>
<evidence type="ECO:0000313" key="4">
    <source>
        <dbReference type="Proteomes" id="UP000199288"/>
    </source>
</evidence>
<accession>A0A1H4C4X8</accession>
<keyword evidence="4" id="KW-1185">Reference proteome</keyword>
<dbReference type="Gene3D" id="3.30.9.10">
    <property type="entry name" value="D-Amino Acid Oxidase, subunit A, domain 2"/>
    <property type="match status" value="1"/>
</dbReference>
<evidence type="ECO:0000256" key="1">
    <source>
        <dbReference type="ARBA" id="ARBA00023002"/>
    </source>
</evidence>
<dbReference type="Pfam" id="PF01266">
    <property type="entry name" value="DAO"/>
    <property type="match status" value="1"/>
</dbReference>
<dbReference type="InterPro" id="IPR006076">
    <property type="entry name" value="FAD-dep_OxRdtase"/>
</dbReference>
<evidence type="ECO:0000313" key="3">
    <source>
        <dbReference type="EMBL" id="SEA55441.1"/>
    </source>
</evidence>
<dbReference type="AlphaFoldDB" id="A0A1H4C4X8"/>
<dbReference type="PANTHER" id="PTHR13847">
    <property type="entry name" value="SARCOSINE DEHYDROGENASE-RELATED"/>
    <property type="match status" value="1"/>
</dbReference>
<feature type="domain" description="FAD dependent oxidoreductase" evidence="2">
    <location>
        <begin position="9"/>
        <end position="403"/>
    </location>
</feature>
<dbReference type="Proteomes" id="UP000199288">
    <property type="component" value="Unassembled WGS sequence"/>
</dbReference>
<dbReference type="OrthoDB" id="9806257at2"/>